<evidence type="ECO:0000313" key="14">
    <source>
        <dbReference type="WBParaSite" id="PTRK_0000045400.1"/>
    </source>
</evidence>
<dbReference type="GO" id="GO:0008528">
    <property type="term" value="F:G protein-coupled peptide receptor activity"/>
    <property type="evidence" value="ECO:0007669"/>
    <property type="project" value="TreeGrafter"/>
</dbReference>
<keyword evidence="13" id="KW-1185">Reference proteome</keyword>
<evidence type="ECO:0000256" key="8">
    <source>
        <dbReference type="ARBA" id="ARBA00023224"/>
    </source>
</evidence>
<dbReference type="PROSITE" id="PS00237">
    <property type="entry name" value="G_PROTEIN_RECEP_F1_1"/>
    <property type="match status" value="1"/>
</dbReference>
<keyword evidence="7 9" id="KW-0675">Receptor</keyword>
<proteinExistence type="inferred from homology"/>
<reference evidence="14" key="1">
    <citation type="submission" date="2017-02" db="UniProtKB">
        <authorList>
            <consortium name="WormBaseParasite"/>
        </authorList>
    </citation>
    <scope>IDENTIFICATION</scope>
</reference>
<evidence type="ECO:0000256" key="6">
    <source>
        <dbReference type="ARBA" id="ARBA00023136"/>
    </source>
</evidence>
<dbReference type="Proteomes" id="UP000038045">
    <property type="component" value="Unplaced"/>
</dbReference>
<evidence type="ECO:0000256" key="10">
    <source>
        <dbReference type="SAM" id="MobiDB-lite"/>
    </source>
</evidence>
<feature type="transmembrane region" description="Helical" evidence="11">
    <location>
        <begin position="150"/>
        <end position="171"/>
    </location>
</feature>
<evidence type="ECO:0000256" key="11">
    <source>
        <dbReference type="SAM" id="Phobius"/>
    </source>
</evidence>
<dbReference type="GO" id="GO:0005886">
    <property type="term" value="C:plasma membrane"/>
    <property type="evidence" value="ECO:0007669"/>
    <property type="project" value="UniProtKB-SubCell"/>
</dbReference>
<keyword evidence="4 11" id="KW-1133">Transmembrane helix</keyword>
<comment type="similarity">
    <text evidence="9">Belongs to the G-protein coupled receptor 1 family.</text>
</comment>
<keyword evidence="3 9" id="KW-0812">Transmembrane</keyword>
<keyword evidence="2" id="KW-1003">Cell membrane</keyword>
<feature type="transmembrane region" description="Helical" evidence="11">
    <location>
        <begin position="225"/>
        <end position="251"/>
    </location>
</feature>
<feature type="compositionally biased region" description="Polar residues" evidence="10">
    <location>
        <begin position="352"/>
        <end position="363"/>
    </location>
</feature>
<name>A0A0N4Z179_PARTI</name>
<feature type="domain" description="G-protein coupled receptors family 1 profile" evidence="12">
    <location>
        <begin position="45"/>
        <end position="485"/>
    </location>
</feature>
<dbReference type="InterPro" id="IPR000276">
    <property type="entry name" value="GPCR_Rhodpsn"/>
</dbReference>
<dbReference type="Pfam" id="PF00001">
    <property type="entry name" value="7tm_1"/>
    <property type="match status" value="1"/>
</dbReference>
<dbReference type="Gene3D" id="1.20.1070.10">
    <property type="entry name" value="Rhodopsin 7-helix transmembrane proteins"/>
    <property type="match status" value="2"/>
</dbReference>
<feature type="transmembrane region" description="Helical" evidence="11">
    <location>
        <begin position="73"/>
        <end position="96"/>
    </location>
</feature>
<evidence type="ECO:0000313" key="13">
    <source>
        <dbReference type="Proteomes" id="UP000038045"/>
    </source>
</evidence>
<feature type="transmembrane region" description="Helical" evidence="11">
    <location>
        <begin position="108"/>
        <end position="129"/>
    </location>
</feature>
<accession>A0A0N4Z179</accession>
<keyword evidence="8 9" id="KW-0807">Transducer</keyword>
<sequence length="488" mass="56815">MNDSIEFNNSNNNDIIDEGTPPMPLFSDYVEMLYLGSIFLIGIPLNFMVLKNLTQRDIRLQHVSKKGFILMKIHLNISDFAILFCNAFGKFCWILTYQWKGGDVLCRIFNFCNMFTLYLNSNIVVCIALDRFRNVVAAKQIKVQKKEVRIIKSYMIMAWAFAILFSLPQLYVWEVKNIFQNIDDGWYQCTDIWTLSKYFPSDYQSDNGSLLSIILDKSTETFYNISHLILVFWLPILIMIFCYIIIAIRIIHFSIKSPVRQNEKRQRQELSMCEGEIFDSTYLSDSSAIRNTHKALINKFPKCSDISSGQENDENDIYERNRDSFIRRIYNNIGRRDKNVSTKKSHTFSLPKMSNKSGHSNLSSEKRKLGVSKSLFVNEIEGSVYDNRIKSNVTSQMIGSGGPTQGGIQIKSTIKARQTWHRQIRGKIFRTAFLVVLAHIFFWFPYNMISLMKYVNSDLHEKLSEHANVFKDMQYLLTIINPFLYGFN</sequence>
<evidence type="ECO:0000256" key="4">
    <source>
        <dbReference type="ARBA" id="ARBA00022989"/>
    </source>
</evidence>
<comment type="subcellular location">
    <subcellularLocation>
        <location evidence="1">Cell membrane</location>
        <topology evidence="1">Multi-pass membrane protein</topology>
    </subcellularLocation>
</comment>
<feature type="transmembrane region" description="Helical" evidence="11">
    <location>
        <begin position="428"/>
        <end position="446"/>
    </location>
</feature>
<evidence type="ECO:0000256" key="9">
    <source>
        <dbReference type="RuleBase" id="RU000688"/>
    </source>
</evidence>
<dbReference type="WBParaSite" id="PTRK_0000045400.1">
    <property type="protein sequence ID" value="PTRK_0000045400.1"/>
    <property type="gene ID" value="PTRK_0000045400"/>
</dbReference>
<dbReference type="PROSITE" id="PS50262">
    <property type="entry name" value="G_PROTEIN_RECEP_F1_2"/>
    <property type="match status" value="1"/>
</dbReference>
<feature type="region of interest" description="Disordered" evidence="10">
    <location>
        <begin position="340"/>
        <end position="364"/>
    </location>
</feature>
<evidence type="ECO:0000256" key="1">
    <source>
        <dbReference type="ARBA" id="ARBA00004651"/>
    </source>
</evidence>
<evidence type="ECO:0000256" key="2">
    <source>
        <dbReference type="ARBA" id="ARBA00022475"/>
    </source>
</evidence>
<evidence type="ECO:0000256" key="3">
    <source>
        <dbReference type="ARBA" id="ARBA00022692"/>
    </source>
</evidence>
<dbReference type="AlphaFoldDB" id="A0A0N4Z179"/>
<evidence type="ECO:0000256" key="5">
    <source>
        <dbReference type="ARBA" id="ARBA00023040"/>
    </source>
</evidence>
<keyword evidence="6 11" id="KW-0472">Membrane</keyword>
<evidence type="ECO:0000256" key="7">
    <source>
        <dbReference type="ARBA" id="ARBA00023170"/>
    </source>
</evidence>
<evidence type="ECO:0000259" key="12">
    <source>
        <dbReference type="PROSITE" id="PS50262"/>
    </source>
</evidence>
<dbReference type="STRING" id="131310.A0A0N4Z179"/>
<dbReference type="InterPro" id="IPR017452">
    <property type="entry name" value="GPCR_Rhodpsn_7TM"/>
</dbReference>
<organism evidence="13 14">
    <name type="scientific">Parastrongyloides trichosuri</name>
    <name type="common">Possum-specific nematode worm</name>
    <dbReference type="NCBI Taxonomy" id="131310"/>
    <lineage>
        <taxon>Eukaryota</taxon>
        <taxon>Metazoa</taxon>
        <taxon>Ecdysozoa</taxon>
        <taxon>Nematoda</taxon>
        <taxon>Chromadorea</taxon>
        <taxon>Rhabditida</taxon>
        <taxon>Tylenchina</taxon>
        <taxon>Panagrolaimomorpha</taxon>
        <taxon>Strongyloidoidea</taxon>
        <taxon>Strongyloididae</taxon>
        <taxon>Parastrongyloides</taxon>
    </lineage>
</organism>
<feature type="transmembrane region" description="Helical" evidence="11">
    <location>
        <begin position="32"/>
        <end position="53"/>
    </location>
</feature>
<dbReference type="PANTHER" id="PTHR24230">
    <property type="entry name" value="G-PROTEIN COUPLED RECEPTOR"/>
    <property type="match status" value="1"/>
</dbReference>
<dbReference type="SUPFAM" id="SSF81321">
    <property type="entry name" value="Family A G protein-coupled receptor-like"/>
    <property type="match status" value="1"/>
</dbReference>
<dbReference type="PANTHER" id="PTHR24230:SF154">
    <property type="entry name" value="G-PROTEIN COUPLED RECEPTORS FAMILY 1 PROFILE DOMAIN-CONTAINING PROTEIN"/>
    <property type="match status" value="1"/>
</dbReference>
<dbReference type="PRINTS" id="PR00237">
    <property type="entry name" value="GPCRRHODOPSN"/>
</dbReference>
<keyword evidence="5 9" id="KW-0297">G-protein coupled receptor</keyword>
<protein>
    <submittedName>
        <fullName evidence="14">G_PROTEIN_RECEP_F1_2 domain-containing protein</fullName>
    </submittedName>
</protein>
<dbReference type="GO" id="GO:0007218">
    <property type="term" value="P:neuropeptide signaling pathway"/>
    <property type="evidence" value="ECO:0007669"/>
    <property type="project" value="TreeGrafter"/>
</dbReference>